<dbReference type="InterPro" id="IPR029063">
    <property type="entry name" value="SAM-dependent_MTases_sf"/>
</dbReference>
<keyword evidence="1" id="KW-0489">Methyltransferase</keyword>
<dbReference type="Pfam" id="PF04672">
    <property type="entry name" value="Methyltransf_19"/>
    <property type="match status" value="1"/>
</dbReference>
<dbReference type="AlphaFoldDB" id="A0A4V2PHY0"/>
<keyword evidence="2" id="KW-1185">Reference proteome</keyword>
<keyword evidence="1" id="KW-0808">Transferase</keyword>
<dbReference type="GO" id="GO:0008168">
    <property type="term" value="F:methyltransferase activity"/>
    <property type="evidence" value="ECO:0007669"/>
    <property type="project" value="UniProtKB-KW"/>
</dbReference>
<dbReference type="EMBL" id="SMFZ01000002">
    <property type="protein sequence ID" value="TCK22466.1"/>
    <property type="molecule type" value="Genomic_DNA"/>
</dbReference>
<dbReference type="OrthoDB" id="5175904at2"/>
<dbReference type="InterPro" id="IPR006764">
    <property type="entry name" value="SAM_dep_MeTrfase_SAV2177_type"/>
</dbReference>
<evidence type="ECO:0000313" key="1">
    <source>
        <dbReference type="EMBL" id="TCK22466.1"/>
    </source>
</evidence>
<dbReference type="RefSeq" id="WP_132431352.1">
    <property type="nucleotide sequence ID" value="NZ_SMFZ01000002.1"/>
</dbReference>
<organism evidence="1 2">
    <name type="scientific">Pseudonocardia endophytica</name>
    <dbReference type="NCBI Taxonomy" id="401976"/>
    <lineage>
        <taxon>Bacteria</taxon>
        <taxon>Bacillati</taxon>
        <taxon>Actinomycetota</taxon>
        <taxon>Actinomycetes</taxon>
        <taxon>Pseudonocardiales</taxon>
        <taxon>Pseudonocardiaceae</taxon>
        <taxon>Pseudonocardia</taxon>
    </lineage>
</organism>
<protein>
    <submittedName>
        <fullName evidence="1">S-adenosyl methyltransferase</fullName>
    </submittedName>
</protein>
<dbReference type="PIRSF" id="PIRSF017393">
    <property type="entry name" value="MTase_SAV2177"/>
    <property type="match status" value="1"/>
</dbReference>
<dbReference type="Proteomes" id="UP000295560">
    <property type="component" value="Unassembled WGS sequence"/>
</dbReference>
<dbReference type="SUPFAM" id="SSF53335">
    <property type="entry name" value="S-adenosyl-L-methionine-dependent methyltransferases"/>
    <property type="match status" value="1"/>
</dbReference>
<accession>A0A4V2PHY0</accession>
<dbReference type="GO" id="GO:0032259">
    <property type="term" value="P:methylation"/>
    <property type="evidence" value="ECO:0007669"/>
    <property type="project" value="UniProtKB-KW"/>
</dbReference>
<gene>
    <name evidence="1" type="ORF">EV378_6470</name>
</gene>
<proteinExistence type="predicted"/>
<dbReference type="Gene3D" id="3.40.50.150">
    <property type="entry name" value="Vaccinia Virus protein VP39"/>
    <property type="match status" value="1"/>
</dbReference>
<evidence type="ECO:0000313" key="2">
    <source>
        <dbReference type="Proteomes" id="UP000295560"/>
    </source>
</evidence>
<comment type="caution">
    <text evidence="1">The sequence shown here is derived from an EMBL/GenBank/DDBJ whole genome shotgun (WGS) entry which is preliminary data.</text>
</comment>
<name>A0A4V2PHY0_PSEEN</name>
<reference evidence="1 2" key="1">
    <citation type="submission" date="2019-03" db="EMBL/GenBank/DDBJ databases">
        <title>Sequencing the genomes of 1000 actinobacteria strains.</title>
        <authorList>
            <person name="Klenk H.-P."/>
        </authorList>
    </citation>
    <scope>NUCLEOTIDE SEQUENCE [LARGE SCALE GENOMIC DNA]</scope>
    <source>
        <strain evidence="1 2">DSM 44969</strain>
    </source>
</reference>
<sequence>MVEATTPSYIDPTKASIARAYDYALGGKDHYEIDRETIHQVDAIAPGVRQVAIENRNFLIRALRFLVSQTDVRQFLDCGSGLPTAENTHQVVQRVHPDAKVVYVDNDPTVVAHGRALLEDNEQTLFLPADIFTPQDVVGNEQVRRFLDFDEPIALIHNGTIHHYNDPARSPESIVDEYVEALPSGSYVVIAHFFDPDDNGEASELARTLEDVLLRGPVHSGRFRTRAELEPLFAGLEMVEPGLVLCADWWPDGPRLKPTTVPQRVIAGGVGRKP</sequence>